<evidence type="ECO:0000313" key="2">
    <source>
        <dbReference type="Proteomes" id="UP000828941"/>
    </source>
</evidence>
<dbReference type="EMBL" id="CM039429">
    <property type="protein sequence ID" value="KAI4348569.1"/>
    <property type="molecule type" value="Genomic_DNA"/>
</dbReference>
<gene>
    <name evidence="1" type="ORF">L6164_009278</name>
</gene>
<reference evidence="1 2" key="1">
    <citation type="journal article" date="2022" name="DNA Res.">
        <title>Chromosomal-level genome assembly of the orchid tree Bauhinia variegata (Leguminosae; Cercidoideae) supports the allotetraploid origin hypothesis of Bauhinia.</title>
        <authorList>
            <person name="Zhong Y."/>
            <person name="Chen Y."/>
            <person name="Zheng D."/>
            <person name="Pang J."/>
            <person name="Liu Y."/>
            <person name="Luo S."/>
            <person name="Meng S."/>
            <person name="Qian L."/>
            <person name="Wei D."/>
            <person name="Dai S."/>
            <person name="Zhou R."/>
        </authorList>
    </citation>
    <scope>NUCLEOTIDE SEQUENCE [LARGE SCALE GENOMIC DNA]</scope>
    <source>
        <strain evidence="1">BV-YZ2020</strain>
    </source>
</reference>
<organism evidence="1 2">
    <name type="scientific">Bauhinia variegata</name>
    <name type="common">Purple orchid tree</name>
    <name type="synonym">Phanera variegata</name>
    <dbReference type="NCBI Taxonomy" id="167791"/>
    <lineage>
        <taxon>Eukaryota</taxon>
        <taxon>Viridiplantae</taxon>
        <taxon>Streptophyta</taxon>
        <taxon>Embryophyta</taxon>
        <taxon>Tracheophyta</taxon>
        <taxon>Spermatophyta</taxon>
        <taxon>Magnoliopsida</taxon>
        <taxon>eudicotyledons</taxon>
        <taxon>Gunneridae</taxon>
        <taxon>Pentapetalae</taxon>
        <taxon>rosids</taxon>
        <taxon>fabids</taxon>
        <taxon>Fabales</taxon>
        <taxon>Fabaceae</taxon>
        <taxon>Cercidoideae</taxon>
        <taxon>Cercideae</taxon>
        <taxon>Bauhiniinae</taxon>
        <taxon>Bauhinia</taxon>
    </lineage>
</organism>
<sequence>MAVSHPKDLSAHFEKLIINNSAVKREKKDGVFKCKYCEREFTNPQALGGHQNAHRAEREREKEKLFPLYRLGTSSRARAPKHEHYYQGPAFGSSRGFGRLGLGVQPTSMIRKPSSHAGFGQVAHHRNAWRSAAAYQLFPTNHQQEAFQSFGPRSSYWQNPEAAQTEELDLDLRLGL</sequence>
<protein>
    <submittedName>
        <fullName evidence="1">Uncharacterized protein</fullName>
    </submittedName>
</protein>
<name>A0ACB9PI72_BAUVA</name>
<proteinExistence type="predicted"/>
<accession>A0ACB9PI72</accession>
<dbReference type="Proteomes" id="UP000828941">
    <property type="component" value="Chromosome 4"/>
</dbReference>
<keyword evidence="2" id="KW-1185">Reference proteome</keyword>
<evidence type="ECO:0000313" key="1">
    <source>
        <dbReference type="EMBL" id="KAI4348569.1"/>
    </source>
</evidence>
<comment type="caution">
    <text evidence="1">The sequence shown here is derived from an EMBL/GenBank/DDBJ whole genome shotgun (WGS) entry which is preliminary data.</text>
</comment>